<evidence type="ECO:0000313" key="9">
    <source>
        <dbReference type="Proteomes" id="UP000249757"/>
    </source>
</evidence>
<keyword evidence="3 5" id="KW-0863">Zinc-finger</keyword>
<evidence type="ECO:0000256" key="3">
    <source>
        <dbReference type="ARBA" id="ARBA00022771"/>
    </source>
</evidence>
<evidence type="ECO:0000259" key="7">
    <source>
        <dbReference type="PROSITE" id="PS50157"/>
    </source>
</evidence>
<dbReference type="Pfam" id="PF24883">
    <property type="entry name" value="NPHP3_N"/>
    <property type="match status" value="1"/>
</dbReference>
<dbReference type="PROSITE" id="PS00028">
    <property type="entry name" value="ZINC_FINGER_C2H2_1"/>
    <property type="match status" value="2"/>
</dbReference>
<sequence length="898" mass="103697">MAAQATAFHLVLEKFKASLSDKEKKQFAATTIDDLSAAIETIQQKQQSEKKLRAMSQLERFLEGMKEYDKVLSVFLNTSTILAFVWVACTFHEAFDALMNAYQRIGEHMPLLAQYEDYFRNHPRMFQLLRLIYEDILNFHWKAMKYFKKRMWQQFFQALWKSFDAEFSNILRNLREHMALIESQATVAQFAEIIVTRARVELEFDRQRDEEIHRRRIMCHQWLVAANCGADQETYARVRQEYPGTGQWFLQKNRFRSWFDPNFCSTPLLWMNGIPGAGKTILASLVIEEAQKLQDVHIAFFYCRYQDNDKSTFLRVARGILSQLLLQDDGLLSYLYNKMSTSGQVTLSKETVAKELLEIALKAFEKLYIVIDGIDECEKDERHKIVSLFEKTWESLPQGDADQLRCLFVSQDDNIARKDFEKMPSLKVTESDTQRDIVTYVTAKSLRIKTKFDLTADRQLLIQDQIIKSADGMFLFAHLMTSYLLDQTSVAELENELSPEKIPQGSTRLEDMYLIDKHCVDLGSGEAALALLCLGYLVFEGFDVEYDELDISERVPSGYYGFLDYAYAYWSRHVDAYLRVHDTNESTLREVSESAEVFMDMYWTQPQTKTVVPKSFFARWELLKDNRNFDELVVAGYLAQRQLVALKTHATDAQAPKLCNMLTKVRECLENVVSPANATEKLRLMYGKDIFRCPKVHCVRFYSGFSTAQEREDHVLKHERSFFCSFPGCAMAILGCATLKELHKHETDFHGTFDFDDDEAEYPDLPPRTVSYDCTQCDAKFTRNFNLKNHMRSRHQAAESRPTYVCTTCGKSFGKKGDCDRHETTTHSRAKSFVCGGELKDGTPWGCRREFNRGDILKRHWTSAIGKVCMLPKQQEEEAEAASSNASARTSTVSTPNT</sequence>
<proteinExistence type="predicted"/>
<dbReference type="InterPro" id="IPR056884">
    <property type="entry name" value="NPHP3-like_N"/>
</dbReference>
<organism evidence="8 9">
    <name type="scientific">Pyrenophora tritici-repentis</name>
    <dbReference type="NCBI Taxonomy" id="45151"/>
    <lineage>
        <taxon>Eukaryota</taxon>
        <taxon>Fungi</taxon>
        <taxon>Dikarya</taxon>
        <taxon>Ascomycota</taxon>
        <taxon>Pezizomycotina</taxon>
        <taxon>Dothideomycetes</taxon>
        <taxon>Pleosporomycetidae</taxon>
        <taxon>Pleosporales</taxon>
        <taxon>Pleosporineae</taxon>
        <taxon>Pleosporaceae</taxon>
        <taxon>Pyrenophora</taxon>
    </lineage>
</organism>
<dbReference type="FunFam" id="3.30.160.60:FF:000100">
    <property type="entry name" value="Zinc finger 45-like"/>
    <property type="match status" value="1"/>
</dbReference>
<dbReference type="Gene3D" id="3.30.160.60">
    <property type="entry name" value="Classic Zinc Finger"/>
    <property type="match status" value="2"/>
</dbReference>
<dbReference type="GO" id="GO:0008270">
    <property type="term" value="F:zinc ion binding"/>
    <property type="evidence" value="ECO:0007669"/>
    <property type="project" value="UniProtKB-KW"/>
</dbReference>
<reference evidence="9" key="1">
    <citation type="journal article" date="2022" name="Microb. Genom.">
        <title>A global pangenome for the wheat fungal pathogen Pyrenophora tritici-repentis and prediction of effector protein structural homology.</title>
        <authorList>
            <person name="Moolhuijzen P.M."/>
            <person name="See P.T."/>
            <person name="Shi G."/>
            <person name="Powell H.R."/>
            <person name="Cockram J."/>
            <person name="Jorgensen L.N."/>
            <person name="Benslimane H."/>
            <person name="Strelkov S.E."/>
            <person name="Turner J."/>
            <person name="Liu Z."/>
            <person name="Moffat C.S."/>
        </authorList>
    </citation>
    <scope>NUCLEOTIDE SEQUENCE [LARGE SCALE GENOMIC DNA]</scope>
</reference>
<evidence type="ECO:0000313" key="8">
    <source>
        <dbReference type="EMBL" id="KAI1514454.1"/>
    </source>
</evidence>
<keyword evidence="1" id="KW-0479">Metal-binding</keyword>
<keyword evidence="9" id="KW-1185">Reference proteome</keyword>
<dbReference type="EMBL" id="NRDI02000008">
    <property type="protein sequence ID" value="KAI1514454.1"/>
    <property type="molecule type" value="Genomic_DNA"/>
</dbReference>
<dbReference type="PROSITE" id="PS50157">
    <property type="entry name" value="ZINC_FINGER_C2H2_2"/>
    <property type="match status" value="2"/>
</dbReference>
<feature type="region of interest" description="Disordered" evidence="6">
    <location>
        <begin position="874"/>
        <end position="898"/>
    </location>
</feature>
<evidence type="ECO:0000256" key="6">
    <source>
        <dbReference type="SAM" id="MobiDB-lite"/>
    </source>
</evidence>
<gene>
    <name evidence="8" type="ORF">Ptr86124_007084</name>
</gene>
<feature type="compositionally biased region" description="Low complexity" evidence="6">
    <location>
        <begin position="881"/>
        <end position="898"/>
    </location>
</feature>
<dbReference type="InterPro" id="IPR056125">
    <property type="entry name" value="DUF7708"/>
</dbReference>
<dbReference type="SUPFAM" id="SSF52540">
    <property type="entry name" value="P-loop containing nucleoside triphosphate hydrolases"/>
    <property type="match status" value="1"/>
</dbReference>
<keyword evidence="2" id="KW-0677">Repeat</keyword>
<accession>A0A922SW44</accession>
<dbReference type="SUPFAM" id="SSF57667">
    <property type="entry name" value="beta-beta-alpha zinc fingers"/>
    <property type="match status" value="1"/>
</dbReference>
<dbReference type="Proteomes" id="UP000249757">
    <property type="component" value="Unassembled WGS sequence"/>
</dbReference>
<evidence type="ECO:0000256" key="1">
    <source>
        <dbReference type="ARBA" id="ARBA00022723"/>
    </source>
</evidence>
<name>A0A922SW44_9PLEO</name>
<dbReference type="SMART" id="SM00355">
    <property type="entry name" value="ZnF_C2H2"/>
    <property type="match status" value="4"/>
</dbReference>
<dbReference type="Gene3D" id="3.40.50.300">
    <property type="entry name" value="P-loop containing nucleotide triphosphate hydrolases"/>
    <property type="match status" value="1"/>
</dbReference>
<dbReference type="PANTHER" id="PTHR10039">
    <property type="entry name" value="AMELOGENIN"/>
    <property type="match status" value="1"/>
</dbReference>
<dbReference type="InterPro" id="IPR027417">
    <property type="entry name" value="P-loop_NTPase"/>
</dbReference>
<evidence type="ECO:0000256" key="2">
    <source>
        <dbReference type="ARBA" id="ARBA00022737"/>
    </source>
</evidence>
<dbReference type="AlphaFoldDB" id="A0A922SW44"/>
<feature type="domain" description="C2H2-type" evidence="7">
    <location>
        <begin position="772"/>
        <end position="800"/>
    </location>
</feature>
<keyword evidence="4" id="KW-0862">Zinc</keyword>
<dbReference type="PANTHER" id="PTHR10039:SF14">
    <property type="entry name" value="NACHT DOMAIN-CONTAINING PROTEIN"/>
    <property type="match status" value="1"/>
</dbReference>
<dbReference type="InterPro" id="IPR036236">
    <property type="entry name" value="Znf_C2H2_sf"/>
</dbReference>
<dbReference type="Pfam" id="PF24809">
    <property type="entry name" value="DUF7708"/>
    <property type="match status" value="1"/>
</dbReference>
<evidence type="ECO:0000256" key="5">
    <source>
        <dbReference type="PROSITE-ProRule" id="PRU00042"/>
    </source>
</evidence>
<comment type="caution">
    <text evidence="8">The sequence shown here is derived from an EMBL/GenBank/DDBJ whole genome shotgun (WGS) entry which is preliminary data.</text>
</comment>
<dbReference type="InterPro" id="IPR013087">
    <property type="entry name" value="Znf_C2H2_type"/>
</dbReference>
<evidence type="ECO:0000256" key="4">
    <source>
        <dbReference type="ARBA" id="ARBA00022833"/>
    </source>
</evidence>
<protein>
    <recommendedName>
        <fullName evidence="7">C2H2-type domain-containing protein</fullName>
    </recommendedName>
</protein>
<feature type="domain" description="C2H2-type" evidence="7">
    <location>
        <begin position="804"/>
        <end position="832"/>
    </location>
</feature>